<dbReference type="AlphaFoldDB" id="A0A8J3I3T5"/>
<dbReference type="InterPro" id="IPR037523">
    <property type="entry name" value="VOC_core"/>
</dbReference>
<feature type="domain" description="VOC" evidence="1">
    <location>
        <begin position="5"/>
        <end position="125"/>
    </location>
</feature>
<dbReference type="Gene3D" id="3.10.180.10">
    <property type="entry name" value="2,3-Dihydroxybiphenyl 1,2-Dioxygenase, domain 1"/>
    <property type="match status" value="1"/>
</dbReference>
<dbReference type="InterPro" id="IPR004360">
    <property type="entry name" value="Glyas_Fos-R_dOase_dom"/>
</dbReference>
<protein>
    <submittedName>
        <fullName evidence="2">Virulence protein</fullName>
    </submittedName>
</protein>
<sequence>MQIDRLDHLVLTVRDIEATCEFYAHVLGMQVITFGEGRKALRFGNQKINLHLRGKEIDPKAQYPTSGSADLCLLTLLSIEDVMAHLQACHVPILLGPVERTGAISSLTSVYFRDPDGNLLEVSNAH</sequence>
<reference evidence="2" key="1">
    <citation type="submission" date="2020-10" db="EMBL/GenBank/DDBJ databases">
        <title>Taxonomic study of unclassified bacteria belonging to the class Ktedonobacteria.</title>
        <authorList>
            <person name="Yabe S."/>
            <person name="Wang C.M."/>
            <person name="Zheng Y."/>
            <person name="Sakai Y."/>
            <person name="Cavaletti L."/>
            <person name="Monciardini P."/>
            <person name="Donadio S."/>
        </authorList>
    </citation>
    <scope>NUCLEOTIDE SEQUENCE</scope>
    <source>
        <strain evidence="2">SOSP1-1</strain>
    </source>
</reference>
<dbReference type="RefSeq" id="WP_220197444.1">
    <property type="nucleotide sequence ID" value="NZ_BNJF01000003.1"/>
</dbReference>
<keyword evidence="3" id="KW-1185">Reference proteome</keyword>
<dbReference type="SUPFAM" id="SSF54593">
    <property type="entry name" value="Glyoxalase/Bleomycin resistance protein/Dihydroxybiphenyl dioxygenase"/>
    <property type="match status" value="1"/>
</dbReference>
<dbReference type="InterPro" id="IPR050383">
    <property type="entry name" value="GlyoxalaseI/FosfomycinResist"/>
</dbReference>
<evidence type="ECO:0000313" key="3">
    <source>
        <dbReference type="Proteomes" id="UP000612362"/>
    </source>
</evidence>
<comment type="caution">
    <text evidence="2">The sequence shown here is derived from an EMBL/GenBank/DDBJ whole genome shotgun (WGS) entry which is preliminary data.</text>
</comment>
<dbReference type="PROSITE" id="PS51819">
    <property type="entry name" value="VOC"/>
    <property type="match status" value="1"/>
</dbReference>
<evidence type="ECO:0000313" key="2">
    <source>
        <dbReference type="EMBL" id="GHO48246.1"/>
    </source>
</evidence>
<dbReference type="CDD" id="cd07253">
    <property type="entry name" value="GLOD5"/>
    <property type="match status" value="1"/>
</dbReference>
<dbReference type="EMBL" id="BNJF01000003">
    <property type="protein sequence ID" value="GHO48246.1"/>
    <property type="molecule type" value="Genomic_DNA"/>
</dbReference>
<proteinExistence type="predicted"/>
<dbReference type="PANTHER" id="PTHR21366:SF14">
    <property type="entry name" value="GLYOXALASE DOMAIN-CONTAINING PROTEIN 5"/>
    <property type="match status" value="1"/>
</dbReference>
<gene>
    <name evidence="2" type="ORF">KSX_64090</name>
</gene>
<name>A0A8J3I3T5_9CHLR</name>
<evidence type="ECO:0000259" key="1">
    <source>
        <dbReference type="PROSITE" id="PS51819"/>
    </source>
</evidence>
<dbReference type="Pfam" id="PF00903">
    <property type="entry name" value="Glyoxalase"/>
    <property type="match status" value="1"/>
</dbReference>
<accession>A0A8J3I3T5</accession>
<dbReference type="InterPro" id="IPR029068">
    <property type="entry name" value="Glyas_Bleomycin-R_OHBP_Dase"/>
</dbReference>
<dbReference type="PANTHER" id="PTHR21366">
    <property type="entry name" value="GLYOXALASE FAMILY PROTEIN"/>
    <property type="match status" value="1"/>
</dbReference>
<dbReference type="Proteomes" id="UP000612362">
    <property type="component" value="Unassembled WGS sequence"/>
</dbReference>
<organism evidence="2 3">
    <name type="scientific">Ktedonospora formicarum</name>
    <dbReference type="NCBI Taxonomy" id="2778364"/>
    <lineage>
        <taxon>Bacteria</taxon>
        <taxon>Bacillati</taxon>
        <taxon>Chloroflexota</taxon>
        <taxon>Ktedonobacteria</taxon>
        <taxon>Ktedonobacterales</taxon>
        <taxon>Ktedonobacteraceae</taxon>
        <taxon>Ktedonospora</taxon>
    </lineage>
</organism>